<accession>A0A5D2G4W7</accession>
<reference evidence="1 2" key="1">
    <citation type="submission" date="2019-06" db="EMBL/GenBank/DDBJ databases">
        <title>WGS assembly of Gossypium darwinii.</title>
        <authorList>
            <person name="Chen Z.J."/>
            <person name="Sreedasyam A."/>
            <person name="Ando A."/>
            <person name="Song Q."/>
            <person name="De L."/>
            <person name="Hulse-Kemp A."/>
            <person name="Ding M."/>
            <person name="Ye W."/>
            <person name="Kirkbride R."/>
            <person name="Jenkins J."/>
            <person name="Plott C."/>
            <person name="Lovell J."/>
            <person name="Lin Y.-M."/>
            <person name="Vaughn R."/>
            <person name="Liu B."/>
            <person name="Li W."/>
            <person name="Simpson S."/>
            <person name="Scheffler B."/>
            <person name="Saski C."/>
            <person name="Grover C."/>
            <person name="Hu G."/>
            <person name="Conover J."/>
            <person name="Carlson J."/>
            <person name="Shu S."/>
            <person name="Boston L."/>
            <person name="Williams M."/>
            <person name="Peterson D."/>
            <person name="Mcgee K."/>
            <person name="Jones D."/>
            <person name="Wendel J."/>
            <person name="Stelly D."/>
            <person name="Grimwood J."/>
            <person name="Schmutz J."/>
        </authorList>
    </citation>
    <scope>NUCLEOTIDE SEQUENCE [LARGE SCALE GENOMIC DNA]</scope>
    <source>
        <strain evidence="1">1808015.09</strain>
    </source>
</reference>
<keyword evidence="2" id="KW-1185">Reference proteome</keyword>
<dbReference type="EMBL" id="CM017693">
    <property type="protein sequence ID" value="TYH12497.1"/>
    <property type="molecule type" value="Genomic_DNA"/>
</dbReference>
<gene>
    <name evidence="1" type="ORF">ES288_A06G071800v1</name>
</gene>
<dbReference type="Proteomes" id="UP000323506">
    <property type="component" value="Chromosome A06"/>
</dbReference>
<protein>
    <submittedName>
        <fullName evidence="1">Uncharacterized protein</fullName>
    </submittedName>
</protein>
<name>A0A5D2G4W7_GOSDA</name>
<dbReference type="EMBL" id="CM017693">
    <property type="protein sequence ID" value="TYH12496.1"/>
    <property type="molecule type" value="Genomic_DNA"/>
</dbReference>
<proteinExistence type="predicted"/>
<evidence type="ECO:0000313" key="1">
    <source>
        <dbReference type="EMBL" id="TYH12496.1"/>
    </source>
</evidence>
<organism evidence="1 2">
    <name type="scientific">Gossypium darwinii</name>
    <name type="common">Darwin's cotton</name>
    <name type="synonym">Gossypium barbadense var. darwinii</name>
    <dbReference type="NCBI Taxonomy" id="34276"/>
    <lineage>
        <taxon>Eukaryota</taxon>
        <taxon>Viridiplantae</taxon>
        <taxon>Streptophyta</taxon>
        <taxon>Embryophyta</taxon>
        <taxon>Tracheophyta</taxon>
        <taxon>Spermatophyta</taxon>
        <taxon>Magnoliopsida</taxon>
        <taxon>eudicotyledons</taxon>
        <taxon>Gunneridae</taxon>
        <taxon>Pentapetalae</taxon>
        <taxon>rosids</taxon>
        <taxon>malvids</taxon>
        <taxon>Malvales</taxon>
        <taxon>Malvaceae</taxon>
        <taxon>Malvoideae</taxon>
        <taxon>Gossypium</taxon>
    </lineage>
</organism>
<sequence>MGNFRLFDSLIFVCISHSTFDVNLGKAGSQPMDLLFNQVSNNIWKYTTIIEWRLMQGIHQFKGITSHPKH</sequence>
<evidence type="ECO:0000313" key="2">
    <source>
        <dbReference type="Proteomes" id="UP000323506"/>
    </source>
</evidence>
<dbReference type="AlphaFoldDB" id="A0A5D2G4W7"/>